<reference evidence="1" key="2">
    <citation type="submission" date="2015-02" db="UniProtKB">
        <authorList>
            <consortium name="EnsemblMetazoa"/>
        </authorList>
    </citation>
    <scope>IDENTIFICATION</scope>
</reference>
<dbReference type="EMBL" id="JH431868">
    <property type="status" value="NOT_ANNOTATED_CDS"/>
    <property type="molecule type" value="Genomic_DNA"/>
</dbReference>
<dbReference type="EnsemblMetazoa" id="SMAR014937-RA">
    <property type="protein sequence ID" value="SMAR014937-PA"/>
    <property type="gene ID" value="SMAR014937"/>
</dbReference>
<keyword evidence="2" id="KW-1185">Reference proteome</keyword>
<name>T1JM57_STRMM</name>
<evidence type="ECO:0000313" key="1">
    <source>
        <dbReference type="EnsemblMetazoa" id="SMAR014937-PA"/>
    </source>
</evidence>
<dbReference type="Proteomes" id="UP000014500">
    <property type="component" value="Unassembled WGS sequence"/>
</dbReference>
<sequence length="116" mass="13641">MSTVVLREVIDMLGAKVECNRFCDVWIERIFRYHTTMYSGSFYFIFDVASPQLFHMNQLLFIFWTKWVKDDDTNNFISNFISSKALSGLCKIHLEFMIALYSDSKHHLNSIDIVAL</sequence>
<accession>T1JM57</accession>
<dbReference type="AlphaFoldDB" id="T1JM57"/>
<evidence type="ECO:0000313" key="2">
    <source>
        <dbReference type="Proteomes" id="UP000014500"/>
    </source>
</evidence>
<proteinExistence type="predicted"/>
<reference evidence="2" key="1">
    <citation type="submission" date="2011-05" db="EMBL/GenBank/DDBJ databases">
        <authorList>
            <person name="Richards S.R."/>
            <person name="Qu J."/>
            <person name="Jiang H."/>
            <person name="Jhangiani S.N."/>
            <person name="Agravi P."/>
            <person name="Goodspeed R."/>
            <person name="Gross S."/>
            <person name="Mandapat C."/>
            <person name="Jackson L."/>
            <person name="Mathew T."/>
            <person name="Pu L."/>
            <person name="Thornton R."/>
            <person name="Saada N."/>
            <person name="Wilczek-Boney K.B."/>
            <person name="Lee S."/>
            <person name="Kovar C."/>
            <person name="Wu Y."/>
            <person name="Scherer S.E."/>
            <person name="Worley K.C."/>
            <person name="Muzny D.M."/>
            <person name="Gibbs R."/>
        </authorList>
    </citation>
    <scope>NUCLEOTIDE SEQUENCE</scope>
    <source>
        <strain evidence="2">Brora</strain>
    </source>
</reference>
<organism evidence="1 2">
    <name type="scientific">Strigamia maritima</name>
    <name type="common">European centipede</name>
    <name type="synonym">Geophilus maritimus</name>
    <dbReference type="NCBI Taxonomy" id="126957"/>
    <lineage>
        <taxon>Eukaryota</taxon>
        <taxon>Metazoa</taxon>
        <taxon>Ecdysozoa</taxon>
        <taxon>Arthropoda</taxon>
        <taxon>Myriapoda</taxon>
        <taxon>Chilopoda</taxon>
        <taxon>Pleurostigmophora</taxon>
        <taxon>Geophilomorpha</taxon>
        <taxon>Linotaeniidae</taxon>
        <taxon>Strigamia</taxon>
    </lineage>
</organism>
<protein>
    <submittedName>
        <fullName evidence="1">Uncharacterized protein</fullName>
    </submittedName>
</protein>
<dbReference type="HOGENOM" id="CLU_2099911_0_0_1"/>